<accession>A0A0C2Z5V6</accession>
<sequence>MLLLGICTPPRCLCRSLGESLHFSHTNQIRGHVYTKFLVRFSPSPWTACVLHIYACVLYI</sequence>
<dbReference type="Proteomes" id="UP000053424">
    <property type="component" value="Unassembled WGS sequence"/>
</dbReference>
<keyword evidence="2" id="KW-1185">Reference proteome</keyword>
<dbReference type="HOGENOM" id="CLU_2941980_0_0_1"/>
<dbReference type="EMBL" id="KN831768">
    <property type="protein sequence ID" value="KIM48562.1"/>
    <property type="molecule type" value="Genomic_DNA"/>
</dbReference>
<reference evidence="2" key="2">
    <citation type="submission" date="2015-01" db="EMBL/GenBank/DDBJ databases">
        <title>Evolutionary Origins and Diversification of the Mycorrhizal Mutualists.</title>
        <authorList>
            <consortium name="DOE Joint Genome Institute"/>
            <consortium name="Mycorrhizal Genomics Consortium"/>
            <person name="Kohler A."/>
            <person name="Kuo A."/>
            <person name="Nagy L.G."/>
            <person name="Floudas D."/>
            <person name="Copeland A."/>
            <person name="Barry K.W."/>
            <person name="Cichocki N."/>
            <person name="Veneault-Fourrey C."/>
            <person name="LaButti K."/>
            <person name="Lindquist E.A."/>
            <person name="Lipzen A."/>
            <person name="Lundell T."/>
            <person name="Morin E."/>
            <person name="Murat C."/>
            <person name="Riley R."/>
            <person name="Ohm R."/>
            <person name="Sun H."/>
            <person name="Tunlid A."/>
            <person name="Henrissat B."/>
            <person name="Grigoriev I.V."/>
            <person name="Hibbett D.S."/>
            <person name="Martin F."/>
        </authorList>
    </citation>
    <scope>NUCLEOTIDE SEQUENCE [LARGE SCALE GENOMIC DNA]</scope>
    <source>
        <strain evidence="2">h7</strain>
    </source>
</reference>
<organism evidence="1 2">
    <name type="scientific">Hebeloma cylindrosporum</name>
    <dbReference type="NCBI Taxonomy" id="76867"/>
    <lineage>
        <taxon>Eukaryota</taxon>
        <taxon>Fungi</taxon>
        <taxon>Dikarya</taxon>
        <taxon>Basidiomycota</taxon>
        <taxon>Agaricomycotina</taxon>
        <taxon>Agaricomycetes</taxon>
        <taxon>Agaricomycetidae</taxon>
        <taxon>Agaricales</taxon>
        <taxon>Agaricineae</taxon>
        <taxon>Hymenogastraceae</taxon>
        <taxon>Hebeloma</taxon>
    </lineage>
</organism>
<name>A0A0C2Z5V6_HEBCY</name>
<evidence type="ECO:0000313" key="1">
    <source>
        <dbReference type="EMBL" id="KIM48562.1"/>
    </source>
</evidence>
<proteinExistence type="predicted"/>
<gene>
    <name evidence="1" type="ORF">M413DRAFT_81301</name>
</gene>
<dbReference type="AlphaFoldDB" id="A0A0C2Z5V6"/>
<protein>
    <submittedName>
        <fullName evidence="1">Uncharacterized protein</fullName>
    </submittedName>
</protein>
<reference evidence="1 2" key="1">
    <citation type="submission" date="2014-04" db="EMBL/GenBank/DDBJ databases">
        <authorList>
            <consortium name="DOE Joint Genome Institute"/>
            <person name="Kuo A."/>
            <person name="Gay G."/>
            <person name="Dore J."/>
            <person name="Kohler A."/>
            <person name="Nagy L.G."/>
            <person name="Floudas D."/>
            <person name="Copeland A."/>
            <person name="Barry K.W."/>
            <person name="Cichocki N."/>
            <person name="Veneault-Fourrey C."/>
            <person name="LaButti K."/>
            <person name="Lindquist E.A."/>
            <person name="Lipzen A."/>
            <person name="Lundell T."/>
            <person name="Morin E."/>
            <person name="Murat C."/>
            <person name="Sun H."/>
            <person name="Tunlid A."/>
            <person name="Henrissat B."/>
            <person name="Grigoriev I.V."/>
            <person name="Hibbett D.S."/>
            <person name="Martin F."/>
            <person name="Nordberg H.P."/>
            <person name="Cantor M.N."/>
            <person name="Hua S.X."/>
        </authorList>
    </citation>
    <scope>NUCLEOTIDE SEQUENCE [LARGE SCALE GENOMIC DNA]</scope>
    <source>
        <strain evidence="2">h7</strain>
    </source>
</reference>
<evidence type="ECO:0000313" key="2">
    <source>
        <dbReference type="Proteomes" id="UP000053424"/>
    </source>
</evidence>